<dbReference type="Proteomes" id="UP001066276">
    <property type="component" value="Chromosome 8"/>
</dbReference>
<feature type="region of interest" description="Disordered" evidence="1">
    <location>
        <begin position="1"/>
        <end position="34"/>
    </location>
</feature>
<dbReference type="PANTHER" id="PTHR22028:SF5">
    <property type="entry name" value="COILED-COIL DOMAIN-CONTAINING PROTEIN 191"/>
    <property type="match status" value="1"/>
</dbReference>
<feature type="compositionally biased region" description="Basic and acidic residues" evidence="1">
    <location>
        <begin position="682"/>
        <end position="694"/>
    </location>
</feature>
<feature type="region of interest" description="Disordered" evidence="1">
    <location>
        <begin position="178"/>
        <end position="206"/>
    </location>
</feature>
<feature type="compositionally biased region" description="Basic and acidic residues" evidence="1">
    <location>
        <begin position="615"/>
        <end position="625"/>
    </location>
</feature>
<evidence type="ECO:0008006" key="4">
    <source>
        <dbReference type="Google" id="ProtNLM"/>
    </source>
</evidence>
<dbReference type="PANTHER" id="PTHR22028">
    <property type="entry name" value="SFI1 SPINDLE BODY DOMAIN-CONTAINING PROTEIN-RELATED"/>
    <property type="match status" value="1"/>
</dbReference>
<feature type="region of interest" description="Disordered" evidence="1">
    <location>
        <begin position="615"/>
        <end position="694"/>
    </location>
</feature>
<evidence type="ECO:0000256" key="1">
    <source>
        <dbReference type="SAM" id="MobiDB-lite"/>
    </source>
</evidence>
<feature type="compositionally biased region" description="Basic and acidic residues" evidence="1">
    <location>
        <begin position="14"/>
        <end position="30"/>
    </location>
</feature>
<dbReference type="AlphaFoldDB" id="A0AAV7N8N3"/>
<feature type="region of interest" description="Disordered" evidence="1">
    <location>
        <begin position="474"/>
        <end position="505"/>
    </location>
</feature>
<feature type="compositionally biased region" description="Polar residues" evidence="1">
    <location>
        <begin position="655"/>
        <end position="672"/>
    </location>
</feature>
<name>A0AAV7N8N3_PLEWA</name>
<accession>A0AAV7N8N3</accession>
<comment type="caution">
    <text evidence="2">The sequence shown here is derived from an EMBL/GenBank/DDBJ whole genome shotgun (WGS) entry which is preliminary data.</text>
</comment>
<dbReference type="EMBL" id="JANPWB010000012">
    <property type="protein sequence ID" value="KAJ1112422.1"/>
    <property type="molecule type" value="Genomic_DNA"/>
</dbReference>
<feature type="compositionally biased region" description="Basic and acidic residues" evidence="1">
    <location>
        <begin position="190"/>
        <end position="206"/>
    </location>
</feature>
<feature type="compositionally biased region" description="Polar residues" evidence="1">
    <location>
        <begin position="286"/>
        <end position="297"/>
    </location>
</feature>
<evidence type="ECO:0000313" key="2">
    <source>
        <dbReference type="EMBL" id="KAJ1112422.1"/>
    </source>
</evidence>
<protein>
    <recommendedName>
        <fullName evidence="4">Coiled-coil domain-containing protein 191</fullName>
    </recommendedName>
</protein>
<reference evidence="2" key="1">
    <citation type="journal article" date="2022" name="bioRxiv">
        <title>Sequencing and chromosome-scale assembly of the giantPleurodeles waltlgenome.</title>
        <authorList>
            <person name="Brown T."/>
            <person name="Elewa A."/>
            <person name="Iarovenko S."/>
            <person name="Subramanian E."/>
            <person name="Araus A.J."/>
            <person name="Petzold A."/>
            <person name="Susuki M."/>
            <person name="Suzuki K.-i.T."/>
            <person name="Hayashi T."/>
            <person name="Toyoda A."/>
            <person name="Oliveira C."/>
            <person name="Osipova E."/>
            <person name="Leigh N.D."/>
            <person name="Simon A."/>
            <person name="Yun M.H."/>
        </authorList>
    </citation>
    <scope>NUCLEOTIDE SEQUENCE</scope>
    <source>
        <strain evidence="2">20211129_DDA</strain>
        <tissue evidence="2">Liver</tissue>
    </source>
</reference>
<dbReference type="InterPro" id="IPR052270">
    <property type="entry name" value="CACF_protein"/>
</dbReference>
<feature type="region of interest" description="Disordered" evidence="1">
    <location>
        <begin position="281"/>
        <end position="302"/>
    </location>
</feature>
<organism evidence="2 3">
    <name type="scientific">Pleurodeles waltl</name>
    <name type="common">Iberian ribbed newt</name>
    <dbReference type="NCBI Taxonomy" id="8319"/>
    <lineage>
        <taxon>Eukaryota</taxon>
        <taxon>Metazoa</taxon>
        <taxon>Chordata</taxon>
        <taxon>Craniata</taxon>
        <taxon>Vertebrata</taxon>
        <taxon>Euteleostomi</taxon>
        <taxon>Amphibia</taxon>
        <taxon>Batrachia</taxon>
        <taxon>Caudata</taxon>
        <taxon>Salamandroidea</taxon>
        <taxon>Salamandridae</taxon>
        <taxon>Pleurodelinae</taxon>
        <taxon>Pleurodeles</taxon>
    </lineage>
</organism>
<sequence length="936" mass="109902">MSVGVTAMSHAKNKRSDLYHWKRSNKKESPKPAVDYDNVDHWIKRVEQASEFAVSEVFSLKKSNAHRRPLVPALDLESTAQLQDHDDAYAEAQDLLSDWMNSKLRLELASDDEDGGGKTVDEAYPPKEAAPGFLKYSRFDDLCGYLEQEVESNTVQDYMQQLLQKEVVDSGILEDLGIGDDQGKKRRKDPKLTMELRHQQVKENRAKRQQLLERQKQERALKKMALSEAQQLVQEETRKKALRAKKEEEDIQREVVRLRKEMAERRHAMEEARAIEWRRQEKENMQKSTGPSLVATSQLQQEKLERERERKRRLQELLTRLHLDDQRCLKQHFSIWHKLVLERRIKMGKARALSDWKCQLRAFRAWRDYSWARKVERETHQMETNLREENRKHQLASERDRRRLLRHCFVAWQLWCRSEVDRRELEAKKEATKRKMAALLEAASSSAPTSHAPLGPENDLIKMGPETMPVIDWCAAGDGQSGPPPSDENVKSGASHSRAVPSKMPKHACQVTLRHAALTAEERAQYQSPAPALSPLLPNSQRLKSPTWKRLPNTGEIFDNRHAVQQQLLEEQRRQLVEQREMILELKENQRLILLKNEADRATAITKELNQPIAKAKDKLKKDQEGPMTQDPTAARKRGSLSSPGTSFGAGNAGQADNQSVLSTSRRTTGQPGSPHPMVKAMQERAAHRAERRKELEEIRRRREEEKLAQLKAEEEERQRQEEAAKEAELERRREERRLQKQKELEKQKRLEMDQLLLSKAKAHHEQFLLKRRGLEPWIRLVELSKQHMMRAEEHYHTVIQRKCLQAWVVCVRQIQCEKQAKAEELHCHLMLQRSFRRWLQYKNYLSIMEEQADRIFKASLKKKTFVAWSDMVNEEKIASWEKQRIAAEHSQRRMILSVFRAWRRFPRVQKEEKLKEERRELLRKKVAEILPDYRM</sequence>
<proteinExistence type="predicted"/>
<gene>
    <name evidence="2" type="ORF">NDU88_000686</name>
</gene>
<evidence type="ECO:0000313" key="3">
    <source>
        <dbReference type="Proteomes" id="UP001066276"/>
    </source>
</evidence>
<keyword evidence="3" id="KW-1185">Reference proteome</keyword>